<dbReference type="STRING" id="1325564.NSJP_1433"/>
<dbReference type="Proteomes" id="UP000192042">
    <property type="component" value="Chromosome I"/>
</dbReference>
<evidence type="ECO:0000313" key="1">
    <source>
        <dbReference type="EMBL" id="SLM47605.1"/>
    </source>
</evidence>
<gene>
    <name evidence="1" type="ORF">NSJP_1433</name>
</gene>
<sequence>MLIVLQLNGTGVIARHETARSPIRHDTYVERVRELRIHICQAAGLHRQTRTILLNLSEVTEPLGYNSMH</sequence>
<evidence type="ECO:0000313" key="2">
    <source>
        <dbReference type="Proteomes" id="UP000192042"/>
    </source>
</evidence>
<reference evidence="1 2" key="1">
    <citation type="submission" date="2017-03" db="EMBL/GenBank/DDBJ databases">
        <authorList>
            <person name="Afonso C.L."/>
            <person name="Miller P.J."/>
            <person name="Scott M.A."/>
            <person name="Spackman E."/>
            <person name="Goraichik I."/>
            <person name="Dimitrov K.M."/>
            <person name="Suarez D.L."/>
            <person name="Swayne D.E."/>
        </authorList>
    </citation>
    <scope>NUCLEOTIDE SEQUENCE [LARGE SCALE GENOMIC DNA]</scope>
    <source>
        <strain evidence="1">Genome sequencing of Nitrospira japonica strain NJ11</strain>
    </source>
</reference>
<protein>
    <submittedName>
        <fullName evidence="1">Uncharacterized protein</fullName>
    </submittedName>
</protein>
<dbReference type="KEGG" id="nja:NSJP_1433"/>
<name>A0A1W1I3R1_9BACT</name>
<accession>A0A1W1I3R1</accession>
<proteinExistence type="predicted"/>
<keyword evidence="2" id="KW-1185">Reference proteome</keyword>
<dbReference type="EMBL" id="LT828648">
    <property type="protein sequence ID" value="SLM47605.1"/>
    <property type="molecule type" value="Genomic_DNA"/>
</dbReference>
<organism evidence="1 2">
    <name type="scientific">Nitrospira japonica</name>
    <dbReference type="NCBI Taxonomy" id="1325564"/>
    <lineage>
        <taxon>Bacteria</taxon>
        <taxon>Pseudomonadati</taxon>
        <taxon>Nitrospirota</taxon>
        <taxon>Nitrospiria</taxon>
        <taxon>Nitrospirales</taxon>
        <taxon>Nitrospiraceae</taxon>
        <taxon>Nitrospira</taxon>
    </lineage>
</organism>
<dbReference type="AlphaFoldDB" id="A0A1W1I3R1"/>